<evidence type="ECO:0000313" key="2">
    <source>
        <dbReference type="EMBL" id="KAB1858107.1"/>
    </source>
</evidence>
<evidence type="ECO:0000313" key="3">
    <source>
        <dbReference type="Proteomes" id="UP000325788"/>
    </source>
</evidence>
<protein>
    <recommendedName>
        <fullName evidence="4">DUF3575 domain-containing protein</fullName>
    </recommendedName>
</protein>
<dbReference type="Proteomes" id="UP000325788">
    <property type="component" value="Unassembled WGS sequence"/>
</dbReference>
<dbReference type="RefSeq" id="WP_016165852.1">
    <property type="nucleotide sequence ID" value="NZ_BBNK01000007.1"/>
</dbReference>
<evidence type="ECO:0000256" key="1">
    <source>
        <dbReference type="SAM" id="SignalP"/>
    </source>
</evidence>
<feature type="chain" id="PRO_5024412540" description="DUF3575 domain-containing protein" evidence="1">
    <location>
        <begin position="20"/>
        <end position="175"/>
    </location>
</feature>
<dbReference type="AlphaFoldDB" id="A0A5N4WI47"/>
<proteinExistence type="predicted"/>
<sequence>MTRVYPLLALITLFNTAYAQDHHYLPDAKLPPESVSTWNLGAGVTQQLIHLNTEWVNPYGIAYAKVGFFLTDDSPFGTQIGFRYPYYFTGKDKNGYYVGAYAGHIASKQVDNKDETRLGAGVDLAYVLLNKDRISTFSVGLGAGEELKNREGVVVEHIEPKIQFSYTLSMGLGRK</sequence>
<organism evidence="2 3">
    <name type="scientific">Acinetobacter tandoii</name>
    <dbReference type="NCBI Taxonomy" id="202954"/>
    <lineage>
        <taxon>Bacteria</taxon>
        <taxon>Pseudomonadati</taxon>
        <taxon>Pseudomonadota</taxon>
        <taxon>Gammaproteobacteria</taxon>
        <taxon>Moraxellales</taxon>
        <taxon>Moraxellaceae</taxon>
        <taxon>Acinetobacter</taxon>
    </lineage>
</organism>
<keyword evidence="1" id="KW-0732">Signal</keyword>
<accession>A0A5N4WI47</accession>
<dbReference type="EMBL" id="VXLD01000002">
    <property type="protein sequence ID" value="KAB1858107.1"/>
    <property type="molecule type" value="Genomic_DNA"/>
</dbReference>
<comment type="caution">
    <text evidence="2">The sequence shown here is derived from an EMBL/GenBank/DDBJ whole genome shotgun (WGS) entry which is preliminary data.</text>
</comment>
<evidence type="ECO:0008006" key="4">
    <source>
        <dbReference type="Google" id="ProtNLM"/>
    </source>
</evidence>
<gene>
    <name evidence="2" type="ORF">F4W09_05060</name>
</gene>
<reference evidence="2 3" key="1">
    <citation type="submission" date="2019-09" db="EMBL/GenBank/DDBJ databases">
        <title>Draft genome sequence of Acinetobacter tandoii W4-4-4 isolated from environmental water sample.</title>
        <authorList>
            <person name="Wee S.K."/>
            <person name="Yan B."/>
            <person name="Mustaffa S.B."/>
            <person name="Yap E.P.H."/>
        </authorList>
    </citation>
    <scope>NUCLEOTIDE SEQUENCE [LARGE SCALE GENOMIC DNA]</scope>
    <source>
        <strain evidence="2 3">W4-4-4</strain>
    </source>
</reference>
<name>A0A5N4WI47_9GAMM</name>
<feature type="signal peptide" evidence="1">
    <location>
        <begin position="1"/>
        <end position="19"/>
    </location>
</feature>